<feature type="domain" description="MaoC-like" evidence="1">
    <location>
        <begin position="15"/>
        <end position="112"/>
    </location>
</feature>
<accession>K6YZE3</accession>
<dbReference type="RefSeq" id="WP_007638795.1">
    <property type="nucleotide sequence ID" value="NC_020514.1"/>
</dbReference>
<gene>
    <name evidence="2" type="ORF">C427_3365</name>
</gene>
<dbReference type="OrthoDB" id="9801735at2"/>
<dbReference type="InterPro" id="IPR002539">
    <property type="entry name" value="MaoC-like_dom"/>
</dbReference>
<dbReference type="CDD" id="cd03450">
    <property type="entry name" value="NodN"/>
    <property type="match status" value="1"/>
</dbReference>
<reference evidence="2 3" key="1">
    <citation type="journal article" date="2013" name="Genome Announc.">
        <title>Complete Genome Sequence of Glaciecola psychrophila Strain 170T.</title>
        <authorList>
            <person name="Yin J."/>
            <person name="Chen J."/>
            <person name="Liu G."/>
            <person name="Yu Y."/>
            <person name="Song L."/>
            <person name="Wang X."/>
            <person name="Qu X."/>
        </authorList>
    </citation>
    <scope>NUCLEOTIDE SEQUENCE [LARGE SCALE GENOMIC DNA]</scope>
    <source>
        <strain evidence="2 3">170</strain>
    </source>
</reference>
<organism evidence="2 3">
    <name type="scientific">Paraglaciecola psychrophila 170</name>
    <dbReference type="NCBI Taxonomy" id="1129794"/>
    <lineage>
        <taxon>Bacteria</taxon>
        <taxon>Pseudomonadati</taxon>
        <taxon>Pseudomonadota</taxon>
        <taxon>Gammaproteobacteria</taxon>
        <taxon>Alteromonadales</taxon>
        <taxon>Alteromonadaceae</taxon>
        <taxon>Paraglaciecola</taxon>
    </lineage>
</organism>
<dbReference type="EMBL" id="CP003837">
    <property type="protein sequence ID" value="AGH45474.1"/>
    <property type="molecule type" value="Genomic_DNA"/>
</dbReference>
<dbReference type="HOGENOM" id="CLU_108911_0_0_6"/>
<dbReference type="PANTHER" id="PTHR42993">
    <property type="entry name" value="MAOC-LIKE DEHYDRATASE DOMAIN-CONTAINING PROTEIN"/>
    <property type="match status" value="1"/>
</dbReference>
<keyword evidence="3" id="KW-1185">Reference proteome</keyword>
<evidence type="ECO:0000313" key="2">
    <source>
        <dbReference type="EMBL" id="AGH45474.1"/>
    </source>
</evidence>
<dbReference type="AlphaFoldDB" id="K6YZE3"/>
<dbReference type="STRING" id="1129794.C427_3365"/>
<dbReference type="Pfam" id="PF01575">
    <property type="entry name" value="MaoC_dehydratas"/>
    <property type="match status" value="1"/>
</dbReference>
<dbReference type="Gene3D" id="3.10.129.10">
    <property type="entry name" value="Hotdog Thioesterase"/>
    <property type="match status" value="1"/>
</dbReference>
<proteinExistence type="predicted"/>
<dbReference type="eggNOG" id="COG2030">
    <property type="taxonomic scope" value="Bacteria"/>
</dbReference>
<dbReference type="InterPro" id="IPR039375">
    <property type="entry name" value="NodN-like"/>
</dbReference>
<dbReference type="InterPro" id="IPR029069">
    <property type="entry name" value="HotDog_dom_sf"/>
</dbReference>
<dbReference type="PATRIC" id="fig|1129794.4.peg.3345"/>
<sequence>MTKTLLALTLGEQLPVGEWVCISQADIDLFAKATNDHQWIHVDPQRCKKESPFGTTIAHGYLTVTLMPNSLYQSIQPDPTYKTLLNYGVDKIRFIEPVRAGDKIRFISTLIKTEQKTSGMLFYFETVAEIEGRDKPAMKGVFLTLLAGA</sequence>
<evidence type="ECO:0000259" key="1">
    <source>
        <dbReference type="Pfam" id="PF01575"/>
    </source>
</evidence>
<dbReference type="KEGG" id="gps:C427_3365"/>
<evidence type="ECO:0000313" key="3">
    <source>
        <dbReference type="Proteomes" id="UP000011864"/>
    </source>
</evidence>
<name>K6YZE3_9ALTE</name>
<dbReference type="SUPFAM" id="SSF54637">
    <property type="entry name" value="Thioesterase/thiol ester dehydrase-isomerase"/>
    <property type="match status" value="1"/>
</dbReference>
<protein>
    <submittedName>
        <fullName evidence="2">MaoC-like dehydratase</fullName>
    </submittedName>
</protein>
<dbReference type="Proteomes" id="UP000011864">
    <property type="component" value="Chromosome"/>
</dbReference>
<dbReference type="PANTHER" id="PTHR42993:SF1">
    <property type="entry name" value="MAOC-LIKE DEHYDRATASE DOMAIN-CONTAINING PROTEIN"/>
    <property type="match status" value="1"/>
</dbReference>